<accession>A0A2P2Q4U5</accession>
<keyword evidence="1" id="KW-0472">Membrane</keyword>
<evidence type="ECO:0000256" key="1">
    <source>
        <dbReference type="SAM" id="Phobius"/>
    </source>
</evidence>
<name>A0A2P2Q4U5_RHIMU</name>
<protein>
    <submittedName>
        <fullName evidence="2">Uncharacterized protein</fullName>
    </submittedName>
</protein>
<feature type="transmembrane region" description="Helical" evidence="1">
    <location>
        <begin position="15"/>
        <end position="35"/>
    </location>
</feature>
<dbReference type="AlphaFoldDB" id="A0A2P2Q4U5"/>
<sequence>MDMFVVKLSRTNRTLGLHLVSSNGLCMFFIDFISWKPEKLDNLSSSIPSCELVSKMFLFYHVFLYH</sequence>
<reference evidence="2" key="1">
    <citation type="submission" date="2018-02" db="EMBL/GenBank/DDBJ databases">
        <title>Rhizophora mucronata_Transcriptome.</title>
        <authorList>
            <person name="Meera S.P."/>
            <person name="Sreeshan A."/>
            <person name="Augustine A."/>
        </authorList>
    </citation>
    <scope>NUCLEOTIDE SEQUENCE</scope>
    <source>
        <tissue evidence="2">Leaf</tissue>
    </source>
</reference>
<evidence type="ECO:0000313" key="2">
    <source>
        <dbReference type="EMBL" id="MBX62002.1"/>
    </source>
</evidence>
<dbReference type="EMBL" id="GGEC01081518">
    <property type="protein sequence ID" value="MBX62002.1"/>
    <property type="molecule type" value="Transcribed_RNA"/>
</dbReference>
<proteinExistence type="predicted"/>
<keyword evidence="1" id="KW-1133">Transmembrane helix</keyword>
<keyword evidence="1" id="KW-0812">Transmembrane</keyword>
<organism evidence="2">
    <name type="scientific">Rhizophora mucronata</name>
    <name type="common">Asiatic mangrove</name>
    <dbReference type="NCBI Taxonomy" id="61149"/>
    <lineage>
        <taxon>Eukaryota</taxon>
        <taxon>Viridiplantae</taxon>
        <taxon>Streptophyta</taxon>
        <taxon>Embryophyta</taxon>
        <taxon>Tracheophyta</taxon>
        <taxon>Spermatophyta</taxon>
        <taxon>Magnoliopsida</taxon>
        <taxon>eudicotyledons</taxon>
        <taxon>Gunneridae</taxon>
        <taxon>Pentapetalae</taxon>
        <taxon>rosids</taxon>
        <taxon>fabids</taxon>
        <taxon>Malpighiales</taxon>
        <taxon>Rhizophoraceae</taxon>
        <taxon>Rhizophora</taxon>
    </lineage>
</organism>